<dbReference type="AlphaFoldDB" id="A0A931BFC3"/>
<keyword evidence="2" id="KW-1185">Reference proteome</keyword>
<gene>
    <name evidence="1" type="ORF">I2501_34320</name>
</gene>
<sequence length="187" mass="20202">MSADQITYVAFLRAVNVGGRKVEMARLRAELDELGLGPSRTYIASGNAFFAAPRTSGAKRAALRARIEERLQAAFGFEIPTALYTLDEVEEAYAAAPFAAMGPAASHERYSMLFTTGTLDPSVLPQVGARGEWEVIGLHGATAYLHYRVVEGRAPGNPVPRLEKAFGVQGTGRFHHTVEKIIAAARK</sequence>
<dbReference type="SUPFAM" id="SSF160379">
    <property type="entry name" value="SP0830-like"/>
    <property type="match status" value="1"/>
</dbReference>
<dbReference type="PIRSF" id="PIRSF008502">
    <property type="entry name" value="UCP008502"/>
    <property type="match status" value="1"/>
</dbReference>
<dbReference type="PANTHER" id="PTHR36439:SF1">
    <property type="entry name" value="DUF1697 DOMAIN-CONTAINING PROTEIN"/>
    <property type="match status" value="1"/>
</dbReference>
<dbReference type="Pfam" id="PF08002">
    <property type="entry name" value="DUF1697"/>
    <property type="match status" value="1"/>
</dbReference>
<organism evidence="1 2">
    <name type="scientific">Streptacidiphilus fuscans</name>
    <dbReference type="NCBI Taxonomy" id="2789292"/>
    <lineage>
        <taxon>Bacteria</taxon>
        <taxon>Bacillati</taxon>
        <taxon>Actinomycetota</taxon>
        <taxon>Actinomycetes</taxon>
        <taxon>Kitasatosporales</taxon>
        <taxon>Streptomycetaceae</taxon>
        <taxon>Streptacidiphilus</taxon>
    </lineage>
</organism>
<dbReference type="RefSeq" id="WP_196198086.1">
    <property type="nucleotide sequence ID" value="NZ_JADPRT010000020.1"/>
</dbReference>
<evidence type="ECO:0000313" key="2">
    <source>
        <dbReference type="Proteomes" id="UP000657385"/>
    </source>
</evidence>
<dbReference type="InterPro" id="IPR012545">
    <property type="entry name" value="DUF1697"/>
</dbReference>
<protein>
    <submittedName>
        <fullName evidence="1">DUF1697 domain-containing protein</fullName>
    </submittedName>
</protein>
<dbReference type="Gene3D" id="3.30.70.1280">
    <property type="entry name" value="SP0830-like domains"/>
    <property type="match status" value="1"/>
</dbReference>
<dbReference type="Proteomes" id="UP000657385">
    <property type="component" value="Unassembled WGS sequence"/>
</dbReference>
<evidence type="ECO:0000313" key="1">
    <source>
        <dbReference type="EMBL" id="MBF9073103.1"/>
    </source>
</evidence>
<dbReference type="EMBL" id="JADPRT010000020">
    <property type="protein sequence ID" value="MBF9073103.1"/>
    <property type="molecule type" value="Genomic_DNA"/>
</dbReference>
<dbReference type="PANTHER" id="PTHR36439">
    <property type="entry name" value="BLL4334 PROTEIN"/>
    <property type="match status" value="1"/>
</dbReference>
<accession>A0A931BFC3</accession>
<reference evidence="1" key="1">
    <citation type="submission" date="2020-11" db="EMBL/GenBank/DDBJ databases">
        <title>Isolation and identification of active actinomycetes.</title>
        <authorList>
            <person name="Yu B."/>
        </authorList>
    </citation>
    <scope>NUCLEOTIDE SEQUENCE</scope>
    <source>
        <strain evidence="1">NEAU-YB345</strain>
    </source>
</reference>
<proteinExistence type="predicted"/>
<comment type="caution">
    <text evidence="1">The sequence shown here is derived from an EMBL/GenBank/DDBJ whole genome shotgun (WGS) entry which is preliminary data.</text>
</comment>
<name>A0A931BFC3_9ACTN</name>